<dbReference type="EMBL" id="SOGQ01000059">
    <property type="protein sequence ID" value="TFC97716.1"/>
    <property type="molecule type" value="Genomic_DNA"/>
</dbReference>
<sequence>MSTIAAWILFFLGLAHIAFGIVKFRKHIAHAISGGFINKFKETEAYGAFWFLMSGPPLMLSGQIAVHAISVGDFYALKVIGIYTLVSAVIGVIAFPKSPFWGMVVLAPLLIAAGYGVQF</sequence>
<feature type="transmembrane region" description="Helical" evidence="1">
    <location>
        <begin position="100"/>
        <end position="117"/>
    </location>
</feature>
<keyword evidence="3" id="KW-1185">Reference proteome</keyword>
<dbReference type="Proteomes" id="UP000297853">
    <property type="component" value="Unassembled WGS sequence"/>
</dbReference>
<feature type="transmembrane region" description="Helical" evidence="1">
    <location>
        <begin position="75"/>
        <end position="95"/>
    </location>
</feature>
<feature type="transmembrane region" description="Helical" evidence="1">
    <location>
        <begin position="6"/>
        <end position="24"/>
    </location>
</feature>
<evidence type="ECO:0000256" key="1">
    <source>
        <dbReference type="SAM" id="Phobius"/>
    </source>
</evidence>
<dbReference type="InterPro" id="IPR045590">
    <property type="entry name" value="DUF6463"/>
</dbReference>
<keyword evidence="1" id="KW-0812">Transmembrane</keyword>
<dbReference type="Pfam" id="PF20064">
    <property type="entry name" value="DUF6463"/>
    <property type="match status" value="1"/>
</dbReference>
<organism evidence="2 3">
    <name type="scientific">Cryobacterium sinapicolor</name>
    <dbReference type="NCBI Taxonomy" id="1259236"/>
    <lineage>
        <taxon>Bacteria</taxon>
        <taxon>Bacillati</taxon>
        <taxon>Actinomycetota</taxon>
        <taxon>Actinomycetes</taxon>
        <taxon>Micrococcales</taxon>
        <taxon>Microbacteriaceae</taxon>
        <taxon>Cryobacterium</taxon>
    </lineage>
</organism>
<protein>
    <recommendedName>
        <fullName evidence="4">DUF1304 domain-containing protein</fullName>
    </recommendedName>
</protein>
<comment type="caution">
    <text evidence="2">The sequence shown here is derived from an EMBL/GenBank/DDBJ whole genome shotgun (WGS) entry which is preliminary data.</text>
</comment>
<keyword evidence="1" id="KW-1133">Transmembrane helix</keyword>
<gene>
    <name evidence="2" type="ORF">E3T28_11890</name>
</gene>
<keyword evidence="1" id="KW-0472">Membrane</keyword>
<dbReference type="RefSeq" id="WP_134431403.1">
    <property type="nucleotide sequence ID" value="NZ_SOGQ01000059.1"/>
</dbReference>
<accession>A0ABY2IYW3</accession>
<evidence type="ECO:0000313" key="2">
    <source>
        <dbReference type="EMBL" id="TFC97716.1"/>
    </source>
</evidence>
<evidence type="ECO:0008006" key="4">
    <source>
        <dbReference type="Google" id="ProtNLM"/>
    </source>
</evidence>
<name>A0ABY2IYW3_9MICO</name>
<proteinExistence type="predicted"/>
<evidence type="ECO:0000313" key="3">
    <source>
        <dbReference type="Proteomes" id="UP000297853"/>
    </source>
</evidence>
<reference evidence="2 3" key="1">
    <citation type="submission" date="2019-03" db="EMBL/GenBank/DDBJ databases">
        <title>Genomics of glacier-inhabiting Cryobacterium strains.</title>
        <authorList>
            <person name="Liu Q."/>
            <person name="Xin Y.-H."/>
        </authorList>
    </citation>
    <scope>NUCLEOTIDE SEQUENCE [LARGE SCALE GENOMIC DNA]</scope>
    <source>
        <strain evidence="2 3">TMT1-23-1</strain>
    </source>
</reference>